<feature type="chain" id="PRO_5043459527" evidence="2">
    <location>
        <begin position="30"/>
        <end position="372"/>
    </location>
</feature>
<dbReference type="Pfam" id="PF11258">
    <property type="entry name" value="DUF3048"/>
    <property type="match status" value="1"/>
</dbReference>
<organism evidence="5">
    <name type="scientific">Nakamurella sp. A5-74</name>
    <dbReference type="NCBI Taxonomy" id="3158264"/>
    <lineage>
        <taxon>Bacteria</taxon>
        <taxon>Bacillati</taxon>
        <taxon>Actinomycetota</taxon>
        <taxon>Actinomycetes</taxon>
        <taxon>Nakamurellales</taxon>
        <taxon>Nakamurellaceae</taxon>
        <taxon>Nakamurella</taxon>
    </lineage>
</organism>
<accession>A0AAU8DJE5</accession>
<feature type="signal peptide" evidence="2">
    <location>
        <begin position="1"/>
        <end position="29"/>
    </location>
</feature>
<evidence type="ECO:0000256" key="1">
    <source>
        <dbReference type="SAM" id="MobiDB-lite"/>
    </source>
</evidence>
<name>A0AAU8DJE5_9ACTN</name>
<evidence type="ECO:0000259" key="3">
    <source>
        <dbReference type="Pfam" id="PF11258"/>
    </source>
</evidence>
<sequence>MTARLRRQIVPTCAAALLTLAACGSGDQAAPTVSVAPSSSSSPASSSALSTTPPPSTTTRASVAVTRTTKPPSPTTTKPRPAATDVLTGLKVSSGPMIAVKIDNTKAGLPHFGVSHADIVYVEQVEGGLTRLIVLFRSKLPDEVGPVRSVRSTDAELLSMYGSPGLAFSGGAGGPLERLAATKIVDLSPDAAGDAYWRSDKASGTYNMHVNLAKLAADSTQVTAPKTPGFQFAARDPRLAAAKAASRINVTMISGETGFSWTDGRYVVSRKGEPYADYDGAKVLADNVLVQNVVDEPDGTVDSVGSPSYLSHTVGSGTFTLFRSGKQIAGSWKRAAADQPTSYLDKSGKAVFFAPGRTWVVLAPQSASVTTA</sequence>
<reference evidence="5" key="1">
    <citation type="submission" date="2024-05" db="EMBL/GenBank/DDBJ databases">
        <authorList>
            <person name="Cai S.Y."/>
            <person name="Jin L.M."/>
            <person name="Li H.R."/>
        </authorList>
    </citation>
    <scope>NUCLEOTIDE SEQUENCE</scope>
    <source>
        <strain evidence="5">A5-74</strain>
    </source>
</reference>
<evidence type="ECO:0000313" key="5">
    <source>
        <dbReference type="EMBL" id="XCG62310.1"/>
    </source>
</evidence>
<dbReference type="InterPro" id="IPR035328">
    <property type="entry name" value="DUF3048_C"/>
</dbReference>
<protein>
    <submittedName>
        <fullName evidence="5">DUF3048 domain-containing protein</fullName>
    </submittedName>
</protein>
<feature type="domain" description="DUF3048" evidence="3">
    <location>
        <begin position="87"/>
        <end position="220"/>
    </location>
</feature>
<proteinExistence type="predicted"/>
<evidence type="ECO:0000256" key="2">
    <source>
        <dbReference type="SAM" id="SignalP"/>
    </source>
</evidence>
<dbReference type="InterPro" id="IPR021416">
    <property type="entry name" value="DUF3048_N"/>
</dbReference>
<keyword evidence="2" id="KW-0732">Signal</keyword>
<dbReference type="Pfam" id="PF17479">
    <property type="entry name" value="DUF3048_C"/>
    <property type="match status" value="1"/>
</dbReference>
<dbReference type="PROSITE" id="PS51257">
    <property type="entry name" value="PROKAR_LIPOPROTEIN"/>
    <property type="match status" value="1"/>
</dbReference>
<dbReference type="EMBL" id="CP159218">
    <property type="protein sequence ID" value="XCG62310.1"/>
    <property type="molecule type" value="Genomic_DNA"/>
</dbReference>
<gene>
    <name evidence="5" type="ORF">ABLG96_13685</name>
</gene>
<feature type="domain" description="DUF3048" evidence="4">
    <location>
        <begin position="258"/>
        <end position="360"/>
    </location>
</feature>
<dbReference type="AlphaFoldDB" id="A0AAU8DJE5"/>
<dbReference type="InterPro" id="IPR023158">
    <property type="entry name" value="YerB-like_sf"/>
</dbReference>
<dbReference type="Gene3D" id="3.50.90.10">
    <property type="entry name" value="YerB-like"/>
    <property type="match status" value="1"/>
</dbReference>
<dbReference type="SUPFAM" id="SSF159774">
    <property type="entry name" value="YerB-like"/>
    <property type="match status" value="1"/>
</dbReference>
<feature type="region of interest" description="Disordered" evidence="1">
    <location>
        <begin position="29"/>
        <end position="85"/>
    </location>
</feature>
<dbReference type="RefSeq" id="WP_353647925.1">
    <property type="nucleotide sequence ID" value="NZ_CP159218.1"/>
</dbReference>
<feature type="compositionally biased region" description="Low complexity" evidence="1">
    <location>
        <begin position="29"/>
        <end position="84"/>
    </location>
</feature>
<evidence type="ECO:0000259" key="4">
    <source>
        <dbReference type="Pfam" id="PF17479"/>
    </source>
</evidence>